<name>A0A8J6TTH9_9FLAO</name>
<gene>
    <name evidence="2" type="ORF">H9Y05_11785</name>
</gene>
<sequence length="560" mass="63802">MSAFFLCTAIYAQFGELLPGSSALIYDEKSGVHKLLDGANFVYQGNTMYCDSAYYFEKNRTIRAYGNVHIRKTDNVNLFCDSLCYYSSNGLATLWGNVRATDSQYRLTTDSMTYNTRNEQGIYRNGGKIENMLKPEVLTSKIGYFYPNSKNFFFRTNVVYTSDELRMTTDSLQYKYQKSTCYFYGPTCIVTEDAFMEGERGWYNMETEDGSLIKNAVIEQESRIIKGDSLLYAPKSKIAEGFCDVFIHDTKDSIAFYGHYAIMDDSLKYSLLTDDAMIIKYQKEDTLHIHADTLYNKNDSLDNRVLTLGYHGVKIFSSKIQGIGDSLSYAKADGYMELYKKPILWAQKGELKGDSMRVYMNDSTIHEARIWGKATGVMEIDSGKYYNQIGGTEMFAYFVKNELTSAKVIGNAQTIYFPEDEDKNPRLPDSIQPIDSTKTTIPDLDFTSPSPIDSLPVFNETDSMQVELQPTDTLTINDTLTDSLALKQPVVIKRMGMNRFYASEIKIYLDSGEVIGVTYYEQPDGVFYPMDKINKEEQFIQHFSTNFALRPKSVADLLKD</sequence>
<dbReference type="RefSeq" id="WP_216714400.1">
    <property type="nucleotide sequence ID" value="NZ_JACVEL010000008.1"/>
</dbReference>
<organism evidence="2 3">
    <name type="scientific">Taishania pollutisoli</name>
    <dbReference type="NCBI Taxonomy" id="2766479"/>
    <lineage>
        <taxon>Bacteria</taxon>
        <taxon>Pseudomonadati</taxon>
        <taxon>Bacteroidota</taxon>
        <taxon>Flavobacteriia</taxon>
        <taxon>Flavobacteriales</taxon>
        <taxon>Crocinitomicaceae</taxon>
        <taxon>Taishania</taxon>
    </lineage>
</organism>
<accession>A0A8J6TTH9</accession>
<evidence type="ECO:0000259" key="1">
    <source>
        <dbReference type="Pfam" id="PF13100"/>
    </source>
</evidence>
<dbReference type="Proteomes" id="UP000652681">
    <property type="component" value="Unassembled WGS sequence"/>
</dbReference>
<reference evidence="2" key="1">
    <citation type="submission" date="2020-09" db="EMBL/GenBank/DDBJ databases">
        <title>Taishania pollutisoli gen. nov., sp. nov., Isolated from Tetrabromobisphenol A-Contaminated Soil.</title>
        <authorList>
            <person name="Chen Q."/>
        </authorList>
    </citation>
    <scope>NUCLEOTIDE SEQUENCE</scope>
    <source>
        <strain evidence="2">CZZ-1</strain>
    </source>
</reference>
<proteinExistence type="predicted"/>
<keyword evidence="3" id="KW-1185">Reference proteome</keyword>
<comment type="caution">
    <text evidence="2">The sequence shown here is derived from an EMBL/GenBank/DDBJ whole genome shotgun (WGS) entry which is preliminary data.</text>
</comment>
<dbReference type="AlphaFoldDB" id="A0A8J6TTH9"/>
<protein>
    <recommendedName>
        <fullName evidence="1">Organic solvent tolerance-like N-terminal domain-containing protein</fullName>
    </recommendedName>
</protein>
<feature type="domain" description="Organic solvent tolerance-like N-terminal" evidence="1">
    <location>
        <begin position="30"/>
        <end position="170"/>
    </location>
</feature>
<dbReference type="InterPro" id="IPR005653">
    <property type="entry name" value="OstA-like_N"/>
</dbReference>
<dbReference type="Gene3D" id="2.60.450.10">
    <property type="entry name" value="Lipopolysaccharide (LPS) transport protein A like domain"/>
    <property type="match status" value="3"/>
</dbReference>
<dbReference type="EMBL" id="JACVEL010000008">
    <property type="protein sequence ID" value="MBC9813147.1"/>
    <property type="molecule type" value="Genomic_DNA"/>
</dbReference>
<evidence type="ECO:0000313" key="3">
    <source>
        <dbReference type="Proteomes" id="UP000652681"/>
    </source>
</evidence>
<evidence type="ECO:0000313" key="2">
    <source>
        <dbReference type="EMBL" id="MBC9813147.1"/>
    </source>
</evidence>
<dbReference type="Pfam" id="PF13100">
    <property type="entry name" value="OstA_2"/>
    <property type="match status" value="1"/>
</dbReference>